<dbReference type="AlphaFoldDB" id="A0A4Q7KKM5"/>
<feature type="chain" id="PRO_5020970421" evidence="1">
    <location>
        <begin position="28"/>
        <end position="231"/>
    </location>
</feature>
<protein>
    <submittedName>
        <fullName evidence="2">Uncharacterized protein</fullName>
    </submittedName>
</protein>
<sequence length="231" mass="23277">MRTKTITLVAVFVAVLAGLLISGTASATRPPSLIASPVTVKPGGIVQFKSYCPAPNPPASAVSSSGLDGAVTMHPAGNGEYAGQGKAIGQAGTYTASIKCPDWTSPVTAKFTIGGSSEDCYPEPGSTGSCGFISVVPQRVQAGDKVEVNAGCRNDANAKPASSALRDFALTSTRHWSATVTGKSGTHSVSVKCPERTYSASFTVSGSDTKQAPTQVVEVPVGGVETGGGIV</sequence>
<organism evidence="2 3">
    <name type="scientific">Herbihabitans rhizosphaerae</name>
    <dbReference type="NCBI Taxonomy" id="1872711"/>
    <lineage>
        <taxon>Bacteria</taxon>
        <taxon>Bacillati</taxon>
        <taxon>Actinomycetota</taxon>
        <taxon>Actinomycetes</taxon>
        <taxon>Pseudonocardiales</taxon>
        <taxon>Pseudonocardiaceae</taxon>
        <taxon>Herbihabitans</taxon>
    </lineage>
</organism>
<comment type="caution">
    <text evidence="2">The sequence shown here is derived from an EMBL/GenBank/DDBJ whole genome shotgun (WGS) entry which is preliminary data.</text>
</comment>
<evidence type="ECO:0000313" key="2">
    <source>
        <dbReference type="EMBL" id="RZS36777.1"/>
    </source>
</evidence>
<dbReference type="Proteomes" id="UP000294257">
    <property type="component" value="Unassembled WGS sequence"/>
</dbReference>
<accession>A0A4Q7KKM5</accession>
<dbReference type="RefSeq" id="WP_130345417.1">
    <property type="nucleotide sequence ID" value="NZ_SGWQ01000006.1"/>
</dbReference>
<dbReference type="OrthoDB" id="10008515at2"/>
<name>A0A4Q7KKM5_9PSEU</name>
<proteinExistence type="predicted"/>
<keyword evidence="3" id="KW-1185">Reference proteome</keyword>
<gene>
    <name evidence="2" type="ORF">EV193_10611</name>
</gene>
<reference evidence="2 3" key="1">
    <citation type="submission" date="2019-02" db="EMBL/GenBank/DDBJ databases">
        <title>Genomic Encyclopedia of Type Strains, Phase IV (KMG-IV): sequencing the most valuable type-strain genomes for metagenomic binning, comparative biology and taxonomic classification.</title>
        <authorList>
            <person name="Goeker M."/>
        </authorList>
    </citation>
    <scope>NUCLEOTIDE SEQUENCE [LARGE SCALE GENOMIC DNA]</scope>
    <source>
        <strain evidence="2 3">DSM 101727</strain>
    </source>
</reference>
<keyword evidence="1" id="KW-0732">Signal</keyword>
<evidence type="ECO:0000256" key="1">
    <source>
        <dbReference type="SAM" id="SignalP"/>
    </source>
</evidence>
<dbReference type="EMBL" id="SGWQ01000006">
    <property type="protein sequence ID" value="RZS36777.1"/>
    <property type="molecule type" value="Genomic_DNA"/>
</dbReference>
<evidence type="ECO:0000313" key="3">
    <source>
        <dbReference type="Proteomes" id="UP000294257"/>
    </source>
</evidence>
<feature type="signal peptide" evidence="1">
    <location>
        <begin position="1"/>
        <end position="27"/>
    </location>
</feature>